<reference evidence="2" key="1">
    <citation type="submission" date="2013-12" db="EMBL/GenBank/DDBJ databases">
        <title>The Genome Sequence of Aphanomyces invadans NJM9701.</title>
        <authorList>
            <consortium name="The Broad Institute Genomics Platform"/>
            <person name="Russ C."/>
            <person name="Tyler B."/>
            <person name="van West P."/>
            <person name="Dieguez-Uribeondo J."/>
            <person name="Young S.K."/>
            <person name="Zeng Q."/>
            <person name="Gargeya S."/>
            <person name="Fitzgerald M."/>
            <person name="Abouelleil A."/>
            <person name="Alvarado L."/>
            <person name="Chapman S.B."/>
            <person name="Gainer-Dewar J."/>
            <person name="Goldberg J."/>
            <person name="Griggs A."/>
            <person name="Gujja S."/>
            <person name="Hansen M."/>
            <person name="Howarth C."/>
            <person name="Imamovic A."/>
            <person name="Ireland A."/>
            <person name="Larimer J."/>
            <person name="McCowan C."/>
            <person name="Murphy C."/>
            <person name="Pearson M."/>
            <person name="Poon T.W."/>
            <person name="Priest M."/>
            <person name="Roberts A."/>
            <person name="Saif S."/>
            <person name="Shea T."/>
            <person name="Sykes S."/>
            <person name="Wortman J."/>
            <person name="Nusbaum C."/>
            <person name="Birren B."/>
        </authorList>
    </citation>
    <scope>NUCLEOTIDE SEQUENCE [LARGE SCALE GENOMIC DNA]</scope>
    <source>
        <strain evidence="2">NJM9701</strain>
    </source>
</reference>
<dbReference type="RefSeq" id="XP_008880589.1">
    <property type="nucleotide sequence ID" value="XM_008882367.1"/>
</dbReference>
<sequence>MLSGNDVGDTSPVSKAAFRQQNKWLLELVENATLAANATIIDYSDNYCWNDSCGVIDDLGRPVMKDNDHMTRTFTHKYLGSGSAELHHFYS</sequence>
<evidence type="ECO:0000259" key="1">
    <source>
        <dbReference type="Pfam" id="PF19040"/>
    </source>
</evidence>
<protein>
    <recommendedName>
        <fullName evidence="1">SGNH domain-containing protein</fullName>
    </recommendedName>
</protein>
<dbReference type="GeneID" id="20091541"/>
<accession>A0A024T9N2</accession>
<dbReference type="OrthoDB" id="79338at2759"/>
<dbReference type="InterPro" id="IPR043968">
    <property type="entry name" value="SGNH"/>
</dbReference>
<feature type="domain" description="SGNH" evidence="1">
    <location>
        <begin position="12"/>
        <end position="73"/>
    </location>
</feature>
<organism evidence="2">
    <name type="scientific">Aphanomyces invadans</name>
    <dbReference type="NCBI Taxonomy" id="157072"/>
    <lineage>
        <taxon>Eukaryota</taxon>
        <taxon>Sar</taxon>
        <taxon>Stramenopiles</taxon>
        <taxon>Oomycota</taxon>
        <taxon>Saprolegniomycetes</taxon>
        <taxon>Saprolegniales</taxon>
        <taxon>Verrucalvaceae</taxon>
        <taxon>Aphanomyces</taxon>
    </lineage>
</organism>
<dbReference type="EMBL" id="KI914023">
    <property type="protein sequence ID" value="ETV90753.1"/>
    <property type="molecule type" value="Genomic_DNA"/>
</dbReference>
<proteinExistence type="predicted"/>
<name>A0A024T9N2_9STRA</name>
<gene>
    <name evidence="2" type="ORF">H310_14491</name>
</gene>
<evidence type="ECO:0000313" key="2">
    <source>
        <dbReference type="EMBL" id="ETV90753.1"/>
    </source>
</evidence>
<dbReference type="AlphaFoldDB" id="A0A024T9N2"/>
<dbReference type="Pfam" id="PF19040">
    <property type="entry name" value="SGNH"/>
    <property type="match status" value="1"/>
</dbReference>
<dbReference type="VEuPathDB" id="FungiDB:H310_14491"/>